<organism evidence="10 11">
    <name type="scientific">Zea mays</name>
    <name type="common">Maize</name>
    <dbReference type="NCBI Taxonomy" id="4577"/>
    <lineage>
        <taxon>Eukaryota</taxon>
        <taxon>Viridiplantae</taxon>
        <taxon>Streptophyta</taxon>
        <taxon>Embryophyta</taxon>
        <taxon>Tracheophyta</taxon>
        <taxon>Spermatophyta</taxon>
        <taxon>Magnoliopsida</taxon>
        <taxon>Liliopsida</taxon>
        <taxon>Poales</taxon>
        <taxon>Poaceae</taxon>
        <taxon>PACMAD clade</taxon>
        <taxon>Panicoideae</taxon>
        <taxon>Andropogonodae</taxon>
        <taxon>Andropogoneae</taxon>
        <taxon>Tripsacinae</taxon>
        <taxon>Zea</taxon>
    </lineage>
</organism>
<dbReference type="EMBL" id="NCVQ01000006">
    <property type="protein sequence ID" value="PWZ24888.1"/>
    <property type="molecule type" value="Genomic_DNA"/>
</dbReference>
<feature type="compositionally biased region" description="Basic residues" evidence="7">
    <location>
        <begin position="802"/>
        <end position="812"/>
    </location>
</feature>
<comment type="subcellular location">
    <subcellularLocation>
        <location evidence="1">Nucleus</location>
    </subcellularLocation>
</comment>
<keyword evidence="3 6" id="KW-0863">Zinc-finger</keyword>
<dbReference type="InterPro" id="IPR013083">
    <property type="entry name" value="Znf_RING/FYVE/PHD"/>
</dbReference>
<protein>
    <submittedName>
        <fullName evidence="10">Increased DNA methylation 1</fullName>
    </submittedName>
</protein>
<gene>
    <name evidence="10" type="primary">IDM1_2</name>
    <name evidence="10" type="ORF">Zm00014a_037324</name>
</gene>
<feature type="compositionally biased region" description="Basic and acidic residues" evidence="7">
    <location>
        <begin position="349"/>
        <end position="358"/>
    </location>
</feature>
<dbReference type="InterPro" id="IPR025239">
    <property type="entry name" value="DUF4187"/>
</dbReference>
<dbReference type="GO" id="GO:0005634">
    <property type="term" value="C:nucleus"/>
    <property type="evidence" value="ECO:0007669"/>
    <property type="project" value="UniProtKB-SubCell"/>
</dbReference>
<evidence type="ECO:0000256" key="4">
    <source>
        <dbReference type="ARBA" id="ARBA00022833"/>
    </source>
</evidence>
<dbReference type="CDD" id="cd04301">
    <property type="entry name" value="NAT_SF"/>
    <property type="match status" value="1"/>
</dbReference>
<feature type="region of interest" description="Disordered" evidence="7">
    <location>
        <begin position="577"/>
        <end position="634"/>
    </location>
</feature>
<dbReference type="GO" id="GO:0016747">
    <property type="term" value="F:acyltransferase activity, transferring groups other than amino-acyl groups"/>
    <property type="evidence" value="ECO:0007669"/>
    <property type="project" value="InterPro"/>
</dbReference>
<dbReference type="Gene3D" id="3.30.40.10">
    <property type="entry name" value="Zinc/RING finger domain, C3HC4 (zinc finger)"/>
    <property type="match status" value="1"/>
</dbReference>
<feature type="region of interest" description="Disordered" evidence="7">
    <location>
        <begin position="180"/>
        <end position="244"/>
    </location>
</feature>
<feature type="compositionally biased region" description="Polar residues" evidence="7">
    <location>
        <begin position="402"/>
        <end position="422"/>
    </location>
</feature>
<dbReference type="InterPro" id="IPR019786">
    <property type="entry name" value="Zinc_finger_PHD-type_CS"/>
</dbReference>
<dbReference type="InterPro" id="IPR056511">
    <property type="entry name" value="IDM1_C"/>
</dbReference>
<dbReference type="GO" id="GO:0003714">
    <property type="term" value="F:transcription corepressor activity"/>
    <property type="evidence" value="ECO:0007669"/>
    <property type="project" value="InterPro"/>
</dbReference>
<dbReference type="PROSITE" id="PS50016">
    <property type="entry name" value="ZF_PHD_2"/>
    <property type="match status" value="1"/>
</dbReference>
<feature type="region of interest" description="Disordered" evidence="7">
    <location>
        <begin position="713"/>
        <end position="751"/>
    </location>
</feature>
<feature type="region of interest" description="Disordered" evidence="7">
    <location>
        <begin position="402"/>
        <end position="433"/>
    </location>
</feature>
<dbReference type="SUPFAM" id="SSF55729">
    <property type="entry name" value="Acyl-CoA N-acyltransferases (Nat)"/>
    <property type="match status" value="1"/>
</dbReference>
<dbReference type="InterPro" id="IPR016181">
    <property type="entry name" value="Acyl_CoA_acyltransferase"/>
</dbReference>
<dbReference type="Pfam" id="PF16135">
    <property type="entry name" value="TDBD"/>
    <property type="match status" value="1"/>
</dbReference>
<dbReference type="GO" id="GO:0008270">
    <property type="term" value="F:zinc ion binding"/>
    <property type="evidence" value="ECO:0007669"/>
    <property type="project" value="UniProtKB-KW"/>
</dbReference>
<accession>A0A3L6EWB2</accession>
<dbReference type="PROSITE" id="PS01359">
    <property type="entry name" value="ZF_PHD_1"/>
    <property type="match status" value="1"/>
</dbReference>
<feature type="region of interest" description="Disordered" evidence="7">
    <location>
        <begin position="331"/>
        <end position="375"/>
    </location>
</feature>
<dbReference type="PROSITE" id="PS51186">
    <property type="entry name" value="GNAT"/>
    <property type="match status" value="1"/>
</dbReference>
<feature type="region of interest" description="Disordered" evidence="7">
    <location>
        <begin position="765"/>
        <end position="870"/>
    </location>
</feature>
<dbReference type="Pfam" id="PF22970">
    <property type="entry name" value="DUF7028"/>
    <property type="match status" value="1"/>
</dbReference>
<dbReference type="ExpressionAtlas" id="A0A3L6EWB2">
    <property type="expression patterns" value="baseline and differential"/>
</dbReference>
<feature type="compositionally biased region" description="Basic and acidic residues" evidence="7">
    <location>
        <begin position="232"/>
        <end position="244"/>
    </location>
</feature>
<dbReference type="InterPro" id="IPR054292">
    <property type="entry name" value="DUF7028"/>
</dbReference>
<evidence type="ECO:0000313" key="10">
    <source>
        <dbReference type="EMBL" id="PWZ24888.1"/>
    </source>
</evidence>
<evidence type="ECO:0000256" key="3">
    <source>
        <dbReference type="ARBA" id="ARBA00022771"/>
    </source>
</evidence>
<dbReference type="SMART" id="SM01173">
    <property type="entry name" value="DUF4187"/>
    <property type="match status" value="1"/>
</dbReference>
<feature type="compositionally biased region" description="Low complexity" evidence="7">
    <location>
        <begin position="1"/>
        <end position="12"/>
    </location>
</feature>
<feature type="compositionally biased region" description="Basic residues" evidence="7">
    <location>
        <begin position="833"/>
        <end position="854"/>
    </location>
</feature>
<dbReference type="InterPro" id="IPR042163">
    <property type="entry name" value="PHF12"/>
</dbReference>
<evidence type="ECO:0000259" key="9">
    <source>
        <dbReference type="PROSITE" id="PS51186"/>
    </source>
</evidence>
<sequence length="1592" mass="174888">MAAAAARPAVRRFPQSRKDRPRQRKPHAVPAQVRFGAQSLAISRLRARKMEDHISDGLRSAIPLCDELFDYLLILIPVLMLNASLGSIPYWFSYLRKHKEEEDVITEEDLQNILSKLCDQYQYCLYCGCKYESPEVLANECPDPDNTVMFHLSSISCTYVQDGAIGSSAEWDAKGLEIGLKGSKGAPMPGTEGRVAKDLKKAPASLEENNASRDEDPGGGPALTGKKRKDRRGSADDNRNVTRRVLRSDAMKLRAEAEAPCGAGVEVSKTDSLERKHCDATVEAEACKSSVLMEVACNGGEANELVNLDASDVSEESTRCSDNNMGMLGVPATDFSQDGGLAQGSIAESDGKTVKSDEVSAVTHSEQNDSQAGINSYNADEAQDNKVRHGPCQDEVIDSAITNGANTSTDLTKTSPTSGSESVKQDDSKQENNVVHTEGVILHSGDPKVENHSQIEDACTETEISLTGNGRCAADNHTDRTGYTKQEERGSPVNETNDISAHDIVFTRRGRKSCEAKQGTCEEESRFEKRVTRSATVRQREVSGSLCKTTTNETALGSRGRKGDIIAHYTRKVSSAVSPKGHHAELGECNTSMENQTVKQKVVDRRDSGATKNDNDANDTKNKESEKTEINLKTQPPVGSVSIVNKTTVGAVSVVGQSISGSAITERNDTDHTDSDGVKYENMTLVQKLLLSVGAKIVASKKRVLEAGLDKTTGRSPIALPSMKKTRNTSSDPEIDQPDKSSGEKLIGNNCDLGNKRVLRERQHQNQTYLSSTSSNQSNQNAIKQTQDQSDDDDISSDTSYRRTRSGRRRGAARLAVPKQEDSSDSEEVVVVKKNRRKRKKSVHKHRAGSKLKHTSGSPPKTGRLGRPPLVKSECGCLPLQPGKGKMNVPEGTGALREEKQKISDQIKAMLLDAGWTIDLRPRNGRNYMDSVYIHPSGKGSYWSVTKAYYVFRADMESEQKESSKDHILSKKSVGSPGKRQVSSSSGCTLTDDILSKLKRVVVNKRTTKVEIQRLRQKKEKKNTTNSTRLHLGNERKKRGGCALLVRGSNKESGSTTDGFVPYEWKRTIFSWLIDLNVLSVNTKLNCLDESHSKVLLEGFVTRDGINCSCCSEVISVPEFVTHAGSEVNKPYRNILVDGLDIDLLHCLINAWNMQSDAERQDFFPVSIEGDDPNDDTCGICGDGGNLICCDGCPSTFHMSCLGLEDMLKNLKCPIIMLQALPTDYWCCSNCSCKFCHEHSSDDAEDTADVDSSLHTCSQCEEQYHGACSPDIDSIATNLSSQTGNLFCQQSCRLLFEELQNLLAVKKDLEPEYSCRVVQRIHEEVPEEVLALDKRVECNSKIAVALSLMDECFLPIVDQRTGINLIRNVVYNCGSNFARLDFRGFYIIILERGDEIIAAASVRIHGTKLAEMPFIGTRNMYRRQGMCRRLVDGIEMILSSLNVEKLIIPAITELVDTWTSKFGFSPLDDSEKQEVKSVSMLVFPGTGLLQKPLLKASPSEDQCSQGDKTEKPSDVVNEDSLCSGASADPLDGKIWLQLSGPPQALYGRNLRLFLYLSSFDSAASMTTIRWQKEASGFLQISCRGTPVVVLRI</sequence>
<evidence type="ECO:0000256" key="5">
    <source>
        <dbReference type="ARBA" id="ARBA00023242"/>
    </source>
</evidence>
<evidence type="ECO:0000256" key="2">
    <source>
        <dbReference type="ARBA" id="ARBA00022723"/>
    </source>
</evidence>
<feature type="region of interest" description="Disordered" evidence="7">
    <location>
        <begin position="961"/>
        <end position="988"/>
    </location>
</feature>
<evidence type="ECO:0000256" key="7">
    <source>
        <dbReference type="SAM" id="MobiDB-lite"/>
    </source>
</evidence>
<dbReference type="PANTHER" id="PTHR46309:SF1">
    <property type="entry name" value="PHD FINGER PROTEIN 12"/>
    <property type="match status" value="1"/>
</dbReference>
<feature type="domain" description="PHD-type" evidence="8">
    <location>
        <begin position="1175"/>
        <end position="1234"/>
    </location>
</feature>
<dbReference type="SUPFAM" id="SSF57903">
    <property type="entry name" value="FYVE/PHD zinc finger"/>
    <property type="match status" value="1"/>
</dbReference>
<keyword evidence="4" id="KW-0862">Zinc</keyword>
<dbReference type="Proteomes" id="UP000251960">
    <property type="component" value="Chromosome 5"/>
</dbReference>
<dbReference type="Pfam" id="PF13821">
    <property type="entry name" value="DUF4187"/>
    <property type="match status" value="1"/>
</dbReference>
<dbReference type="InterPro" id="IPR011011">
    <property type="entry name" value="Znf_FYVE_PHD"/>
</dbReference>
<evidence type="ECO:0000259" key="8">
    <source>
        <dbReference type="PROSITE" id="PS50016"/>
    </source>
</evidence>
<reference evidence="10 11" key="1">
    <citation type="journal article" date="2018" name="Nat. Genet.">
        <title>Extensive intraspecific gene order and gene structural variations between Mo17 and other maize genomes.</title>
        <authorList>
            <person name="Sun S."/>
            <person name="Zhou Y."/>
            <person name="Chen J."/>
            <person name="Shi J."/>
            <person name="Zhao H."/>
            <person name="Zhao H."/>
            <person name="Song W."/>
            <person name="Zhang M."/>
            <person name="Cui Y."/>
            <person name="Dong X."/>
            <person name="Liu H."/>
            <person name="Ma X."/>
            <person name="Jiao Y."/>
            <person name="Wang B."/>
            <person name="Wei X."/>
            <person name="Stein J.C."/>
            <person name="Glaubitz J.C."/>
            <person name="Lu F."/>
            <person name="Yu G."/>
            <person name="Liang C."/>
            <person name="Fengler K."/>
            <person name="Li B."/>
            <person name="Rafalski A."/>
            <person name="Schnable P.S."/>
            <person name="Ware D.H."/>
            <person name="Buckler E.S."/>
            <person name="Lai J."/>
        </authorList>
    </citation>
    <scope>NUCLEOTIDE SEQUENCE [LARGE SCALE GENOMIC DNA]</scope>
    <source>
        <strain evidence="11">cv. Missouri 17</strain>
        <tissue evidence="10">Seedling</tissue>
    </source>
</reference>
<dbReference type="SMART" id="SM00249">
    <property type="entry name" value="PHD"/>
    <property type="match status" value="2"/>
</dbReference>
<evidence type="ECO:0000313" key="11">
    <source>
        <dbReference type="Proteomes" id="UP000251960"/>
    </source>
</evidence>
<feature type="domain" description="N-acetyltransferase" evidence="9">
    <location>
        <begin position="1327"/>
        <end position="1485"/>
    </location>
</feature>
<feature type="compositionally biased region" description="Polar residues" evidence="7">
    <location>
        <begin position="589"/>
        <end position="599"/>
    </location>
</feature>
<dbReference type="InterPro" id="IPR019787">
    <property type="entry name" value="Znf_PHD-finger"/>
</dbReference>
<dbReference type="PANTHER" id="PTHR46309">
    <property type="entry name" value="PHD FINGER PROTEIN 12"/>
    <property type="match status" value="1"/>
</dbReference>
<feature type="compositionally biased region" description="Basic and acidic residues" evidence="7">
    <location>
        <begin position="601"/>
        <end position="630"/>
    </location>
</feature>
<dbReference type="InterPro" id="IPR001965">
    <property type="entry name" value="Znf_PHD"/>
</dbReference>
<keyword evidence="5" id="KW-0539">Nucleus</keyword>
<keyword evidence="2" id="KW-0479">Metal-binding</keyword>
<dbReference type="InterPro" id="IPR032308">
    <property type="entry name" value="TDBD"/>
</dbReference>
<evidence type="ECO:0000256" key="6">
    <source>
        <dbReference type="PROSITE-ProRule" id="PRU00146"/>
    </source>
</evidence>
<comment type="caution">
    <text evidence="10">The sequence shown here is derived from an EMBL/GenBank/DDBJ whole genome shotgun (WGS) entry which is preliminary data.</text>
</comment>
<name>A0A3L6EWB2_MAIZE</name>
<feature type="compositionally biased region" description="Low complexity" evidence="7">
    <location>
        <begin position="765"/>
        <end position="788"/>
    </location>
</feature>
<dbReference type="Pfam" id="PF23209">
    <property type="entry name" value="IDM1_C"/>
    <property type="match status" value="1"/>
</dbReference>
<feature type="region of interest" description="Disordered" evidence="7">
    <location>
        <begin position="1"/>
        <end position="28"/>
    </location>
</feature>
<feature type="region of interest" description="Disordered" evidence="7">
    <location>
        <begin position="1496"/>
        <end position="1518"/>
    </location>
</feature>
<feature type="compositionally biased region" description="Polar residues" evidence="7">
    <location>
        <begin position="362"/>
        <end position="375"/>
    </location>
</feature>
<dbReference type="InterPro" id="IPR000182">
    <property type="entry name" value="GNAT_dom"/>
</dbReference>
<evidence type="ECO:0000256" key="1">
    <source>
        <dbReference type="ARBA" id="ARBA00004123"/>
    </source>
</evidence>
<proteinExistence type="predicted"/>